<accession>A0A1G8ISK2</accession>
<proteinExistence type="predicted"/>
<dbReference type="SMART" id="SM00331">
    <property type="entry name" value="PP2C_SIG"/>
    <property type="match status" value="1"/>
</dbReference>
<name>A0A1G8ISK2_9BACI</name>
<dbReference type="EMBL" id="FNDU01000005">
    <property type="protein sequence ID" value="SDI21998.1"/>
    <property type="molecule type" value="Genomic_DNA"/>
</dbReference>
<dbReference type="Proteomes" id="UP000199017">
    <property type="component" value="Unassembled WGS sequence"/>
</dbReference>
<dbReference type="RefSeq" id="WP_091584792.1">
    <property type="nucleotide sequence ID" value="NZ_FNDU01000005.1"/>
</dbReference>
<evidence type="ECO:0000313" key="3">
    <source>
        <dbReference type="Proteomes" id="UP000199017"/>
    </source>
</evidence>
<dbReference type="AlphaFoldDB" id="A0A1G8ISK2"/>
<dbReference type="OrthoDB" id="1090916at2"/>
<dbReference type="STRING" id="930129.SAMN05216352_105330"/>
<dbReference type="InterPro" id="IPR001932">
    <property type="entry name" value="PPM-type_phosphatase-like_dom"/>
</dbReference>
<sequence length="200" mass="22398">MIENKTHSKVDIAAFQQEKKGNYRCGDAYVTVETDDYFICALADGLGSGEGAYRSAKKAMDIIEQYHHENVPSMLEKCNRALIQERGVVITILKACFSVNEIVYGNIGNIGTYLISDKGEASRPIPAPGYMSGRKFQYRLAHFPFRKGFQFLLHSDGITISQADQQWIKTSRSPECSIQHLSKKAKNYDDDTTIIAGFIT</sequence>
<dbReference type="PANTHER" id="PTHR35801:SF1">
    <property type="entry name" value="PHOSPHOSERINE PHOSPHATASE RSBX"/>
    <property type="match status" value="1"/>
</dbReference>
<dbReference type="InterPro" id="IPR036457">
    <property type="entry name" value="PPM-type-like_dom_sf"/>
</dbReference>
<evidence type="ECO:0000313" key="2">
    <source>
        <dbReference type="EMBL" id="SDI21998.1"/>
    </source>
</evidence>
<dbReference type="Pfam" id="PF07228">
    <property type="entry name" value="SpoIIE"/>
    <property type="match status" value="1"/>
</dbReference>
<dbReference type="SUPFAM" id="SSF81606">
    <property type="entry name" value="PP2C-like"/>
    <property type="match status" value="1"/>
</dbReference>
<evidence type="ECO:0000259" key="1">
    <source>
        <dbReference type="SMART" id="SM00331"/>
    </source>
</evidence>
<dbReference type="InterPro" id="IPR039248">
    <property type="entry name" value="Ptase_RsbX"/>
</dbReference>
<feature type="domain" description="PPM-type phosphatase" evidence="1">
    <location>
        <begin position="7"/>
        <end position="199"/>
    </location>
</feature>
<gene>
    <name evidence="2" type="ORF">SAMN05216352_105330</name>
</gene>
<reference evidence="2 3" key="1">
    <citation type="submission" date="2016-10" db="EMBL/GenBank/DDBJ databases">
        <authorList>
            <person name="de Groot N.N."/>
        </authorList>
    </citation>
    <scope>NUCLEOTIDE SEQUENCE [LARGE SCALE GENOMIC DNA]</scope>
    <source>
        <strain evidence="3">P4B,CCM 7963,CECT 7998,DSM 25260,IBRC-M 10614,KCTC 13821</strain>
    </source>
</reference>
<keyword evidence="3" id="KW-1185">Reference proteome</keyword>
<dbReference type="PANTHER" id="PTHR35801">
    <property type="entry name" value="PHOSPHOSERINE PHOSPHATASE RSBX"/>
    <property type="match status" value="1"/>
</dbReference>
<organism evidence="2 3">
    <name type="scientific">Alteribacillus bidgolensis</name>
    <dbReference type="NCBI Taxonomy" id="930129"/>
    <lineage>
        <taxon>Bacteria</taxon>
        <taxon>Bacillati</taxon>
        <taxon>Bacillota</taxon>
        <taxon>Bacilli</taxon>
        <taxon>Bacillales</taxon>
        <taxon>Bacillaceae</taxon>
        <taxon>Alteribacillus</taxon>
    </lineage>
</organism>
<protein>
    <submittedName>
        <fullName evidence="2">Negative regulator of sigma-B (Phosphoserine phosphatase)</fullName>
    </submittedName>
</protein>
<dbReference type="Gene3D" id="3.60.40.10">
    <property type="entry name" value="PPM-type phosphatase domain"/>
    <property type="match status" value="1"/>
</dbReference>